<dbReference type="EC" id="3.5.4.31" evidence="4"/>
<feature type="binding site" evidence="4">
    <location>
        <position position="184"/>
    </location>
    <ligand>
        <name>substrate</name>
    </ligand>
</feature>
<evidence type="ECO:0000256" key="4">
    <source>
        <dbReference type="HAMAP-Rule" id="MF_01281"/>
    </source>
</evidence>
<comment type="caution">
    <text evidence="6">The sequence shown here is derived from an EMBL/GenBank/DDBJ whole genome shotgun (WGS) entry which is preliminary data.</text>
</comment>
<dbReference type="InterPro" id="IPR023512">
    <property type="entry name" value="Deaminase_MtaD/DadD"/>
</dbReference>
<dbReference type="STRING" id="1121338.CLTEP_09090"/>
<organism evidence="6 7">
    <name type="scientific">Clostridium tepidiprofundi DSM 19306</name>
    <dbReference type="NCBI Taxonomy" id="1121338"/>
    <lineage>
        <taxon>Bacteria</taxon>
        <taxon>Bacillati</taxon>
        <taxon>Bacillota</taxon>
        <taxon>Clostridia</taxon>
        <taxon>Eubacteriales</taxon>
        <taxon>Clostridiaceae</taxon>
        <taxon>Clostridium</taxon>
    </lineage>
</organism>
<reference evidence="6 7" key="1">
    <citation type="submission" date="2016-02" db="EMBL/GenBank/DDBJ databases">
        <title>Genome sequence of Clostridium tepidiprofundi DSM 19306.</title>
        <authorList>
            <person name="Poehlein A."/>
            <person name="Daniel R."/>
        </authorList>
    </citation>
    <scope>NUCLEOTIDE SEQUENCE [LARGE SCALE GENOMIC DNA]</scope>
    <source>
        <strain evidence="6 7">DSM 19306</strain>
    </source>
</reference>
<feature type="binding site" evidence="4">
    <location>
        <position position="299"/>
    </location>
    <ligand>
        <name>substrate</name>
    </ligand>
</feature>
<dbReference type="Proteomes" id="UP000075531">
    <property type="component" value="Unassembled WGS sequence"/>
</dbReference>
<dbReference type="OrthoDB" id="9807210at2"/>
<dbReference type="AlphaFoldDB" id="A0A151B5B5"/>
<sequence>MNIIIKDVSIVTMNENNDIIKNGYIVINQEKIKEVGYGEYNGDCKDYKIINGKNSCVMPGLVNCHTHAAMTLLRGYGEGLPLMKWLNEKIWPMEAKFREEHIRVGAKLAIIEMIRTGTTTFNDMYFFQKEVLEVAQEFNIRAVLGTPIIGDAWEEQLKSAVQLNDFVKEYSKNEDMIKTMIAPHAPYTLSKEALIRVAEIAKQQYIGVHIHISETQDEVDMIKSKYDLTPTEFLLSTGILDNKVVGAHCVHMTDNDIDILRDKEVSVAYNPQSNMKLASGVARIAEMLDNGVNVCLGTDGTSSNNNLNMFEEMETGALLQKLWYKDTTKLNGSDMLNIGTINGAKALGFQKLGRIEEGYKADLVMIDMNRPNMIPRYDIDSNIVFAASGNEVHTVIINGEIVLYNGEFLNIDEEKVLYESNKFCENLI</sequence>
<feature type="binding site" evidence="4">
    <location>
        <position position="214"/>
    </location>
    <ligand>
        <name>substrate</name>
    </ligand>
</feature>
<dbReference type="InterPro" id="IPR032466">
    <property type="entry name" value="Metal_Hydrolase"/>
</dbReference>
<evidence type="ECO:0000256" key="1">
    <source>
        <dbReference type="ARBA" id="ARBA00022723"/>
    </source>
</evidence>
<feature type="binding site" evidence="4">
    <location>
        <position position="94"/>
    </location>
    <ligand>
        <name>substrate</name>
    </ligand>
</feature>
<comment type="caution">
    <text evidence="4">Lacks conserved residue(s) required for the propagation of feature annotation.</text>
</comment>
<dbReference type="GO" id="GO:0090614">
    <property type="term" value="F:5'-methylthioadenosine deaminase activity"/>
    <property type="evidence" value="ECO:0007669"/>
    <property type="project" value="UniProtKB-UniRule"/>
</dbReference>
<keyword evidence="1 4" id="KW-0479">Metal-binding</keyword>
<comment type="function">
    <text evidence="4">Catalyzes the deamination of 5-methylthioadenosine and S-adenosyl-L-homocysteine into 5-methylthioinosine and S-inosyl-L-homocysteine, respectively. Is also able to deaminate adenosine.</text>
</comment>
<dbReference type="InterPro" id="IPR011059">
    <property type="entry name" value="Metal-dep_hydrolase_composite"/>
</dbReference>
<accession>A0A151B5B5</accession>
<evidence type="ECO:0000256" key="2">
    <source>
        <dbReference type="ARBA" id="ARBA00022801"/>
    </source>
</evidence>
<dbReference type="SUPFAM" id="SSF51338">
    <property type="entry name" value="Composite domain of metallo-dependent hydrolases"/>
    <property type="match status" value="1"/>
</dbReference>
<dbReference type="FunFam" id="3.20.20.140:FF:000014">
    <property type="entry name" value="5-methylthioadenosine/S-adenosylhomocysteine deaminase"/>
    <property type="match status" value="1"/>
</dbReference>
<evidence type="ECO:0000256" key="3">
    <source>
        <dbReference type="ARBA" id="ARBA00022833"/>
    </source>
</evidence>
<dbReference type="EMBL" id="LTBA01000006">
    <property type="protein sequence ID" value="KYH35089.1"/>
    <property type="molecule type" value="Genomic_DNA"/>
</dbReference>
<keyword evidence="3 4" id="KW-0862">Zinc</keyword>
<dbReference type="SUPFAM" id="SSF51556">
    <property type="entry name" value="Metallo-dependent hydrolases"/>
    <property type="match status" value="1"/>
</dbReference>
<feature type="binding site" evidence="4">
    <location>
        <position position="65"/>
    </location>
    <ligand>
        <name>Zn(2+)</name>
        <dbReference type="ChEBI" id="CHEBI:29105"/>
    </ligand>
</feature>
<dbReference type="PATRIC" id="fig|1121338.3.peg.935"/>
<name>A0A151B5B5_9CLOT</name>
<dbReference type="HAMAP" id="MF_01281">
    <property type="entry name" value="MTA_SAH_deamin"/>
    <property type="match status" value="1"/>
</dbReference>
<dbReference type="Gene3D" id="3.20.20.140">
    <property type="entry name" value="Metal-dependent hydrolases"/>
    <property type="match status" value="1"/>
</dbReference>
<dbReference type="Gene3D" id="2.30.40.10">
    <property type="entry name" value="Urease, subunit C, domain 1"/>
    <property type="match status" value="1"/>
</dbReference>
<evidence type="ECO:0000313" key="6">
    <source>
        <dbReference type="EMBL" id="KYH35089.1"/>
    </source>
</evidence>
<dbReference type="PANTHER" id="PTHR43794:SF11">
    <property type="entry name" value="AMIDOHYDROLASE-RELATED DOMAIN-CONTAINING PROTEIN"/>
    <property type="match status" value="1"/>
</dbReference>
<feature type="binding site" evidence="4">
    <location>
        <position position="299"/>
    </location>
    <ligand>
        <name>Zn(2+)</name>
        <dbReference type="ChEBI" id="CHEBI:29105"/>
    </ligand>
</feature>
<dbReference type="InterPro" id="IPR050287">
    <property type="entry name" value="MTA/SAH_deaminase"/>
</dbReference>
<protein>
    <recommendedName>
        <fullName evidence="4">5-methylthioadenosine/S-adenosylhomocysteine deaminase</fullName>
        <shortName evidence="4">MTA/SAH deaminase</shortName>
        <ecNumber evidence="4">3.5.4.28</ecNumber>
        <ecNumber evidence="4">3.5.4.31</ecNumber>
    </recommendedName>
</protein>
<dbReference type="EC" id="3.5.4.28" evidence="4"/>
<evidence type="ECO:0000259" key="5">
    <source>
        <dbReference type="Pfam" id="PF01979"/>
    </source>
</evidence>
<feature type="binding site" evidence="4">
    <location>
        <position position="211"/>
    </location>
    <ligand>
        <name>Zn(2+)</name>
        <dbReference type="ChEBI" id="CHEBI:29105"/>
    </ligand>
</feature>
<comment type="cofactor">
    <cofactor evidence="4">
        <name>Zn(2+)</name>
        <dbReference type="ChEBI" id="CHEBI:29105"/>
    </cofactor>
    <text evidence="4">Binds 1 zinc ion per subunit.</text>
</comment>
<dbReference type="CDD" id="cd01298">
    <property type="entry name" value="ATZ_TRZ_like"/>
    <property type="match status" value="1"/>
</dbReference>
<dbReference type="RefSeq" id="WP_066823195.1">
    <property type="nucleotide sequence ID" value="NZ_LTBA01000006.1"/>
</dbReference>
<feature type="binding site" evidence="4">
    <location>
        <position position="67"/>
    </location>
    <ligand>
        <name>Zn(2+)</name>
        <dbReference type="ChEBI" id="CHEBI:29105"/>
    </ligand>
</feature>
<dbReference type="GO" id="GO:0050270">
    <property type="term" value="F:S-adenosylhomocysteine deaminase activity"/>
    <property type="evidence" value="ECO:0007669"/>
    <property type="project" value="UniProtKB-UniRule"/>
</dbReference>
<comment type="catalytic activity">
    <reaction evidence="4">
        <text>S-adenosyl-L-homocysteine + H2O + H(+) = S-inosyl-L-homocysteine + NH4(+)</text>
        <dbReference type="Rhea" id="RHEA:20716"/>
        <dbReference type="ChEBI" id="CHEBI:15377"/>
        <dbReference type="ChEBI" id="CHEBI:15378"/>
        <dbReference type="ChEBI" id="CHEBI:28938"/>
        <dbReference type="ChEBI" id="CHEBI:57856"/>
        <dbReference type="ChEBI" id="CHEBI:57985"/>
        <dbReference type="EC" id="3.5.4.28"/>
    </reaction>
</comment>
<evidence type="ECO:0000313" key="7">
    <source>
        <dbReference type="Proteomes" id="UP000075531"/>
    </source>
</evidence>
<dbReference type="InterPro" id="IPR006680">
    <property type="entry name" value="Amidohydro-rel"/>
</dbReference>
<dbReference type="PANTHER" id="PTHR43794">
    <property type="entry name" value="AMINOHYDROLASE SSNA-RELATED"/>
    <property type="match status" value="1"/>
</dbReference>
<feature type="domain" description="Amidohydrolase-related" evidence="5">
    <location>
        <begin position="57"/>
        <end position="402"/>
    </location>
</feature>
<gene>
    <name evidence="4 6" type="primary">mtaD</name>
    <name evidence="6" type="ORF">CLTEP_09090</name>
</gene>
<dbReference type="GO" id="GO:0046872">
    <property type="term" value="F:metal ion binding"/>
    <property type="evidence" value="ECO:0007669"/>
    <property type="project" value="UniProtKB-KW"/>
</dbReference>
<comment type="similarity">
    <text evidence="4">Belongs to the metallo-dependent hydrolases superfamily. MTA/SAH deaminase family.</text>
</comment>
<keyword evidence="7" id="KW-1185">Reference proteome</keyword>
<keyword evidence="2 4" id="KW-0378">Hydrolase</keyword>
<dbReference type="Pfam" id="PF01979">
    <property type="entry name" value="Amidohydro_1"/>
    <property type="match status" value="1"/>
</dbReference>
<proteinExistence type="inferred from homology"/>
<comment type="catalytic activity">
    <reaction evidence="4">
        <text>S-methyl-5'-thioadenosine + H2O + H(+) = S-methyl-5'-thioinosine + NH4(+)</text>
        <dbReference type="Rhea" id="RHEA:25025"/>
        <dbReference type="ChEBI" id="CHEBI:15377"/>
        <dbReference type="ChEBI" id="CHEBI:15378"/>
        <dbReference type="ChEBI" id="CHEBI:17509"/>
        <dbReference type="ChEBI" id="CHEBI:28938"/>
        <dbReference type="ChEBI" id="CHEBI:48595"/>
        <dbReference type="EC" id="3.5.4.31"/>
    </reaction>
</comment>